<protein>
    <submittedName>
        <fullName evidence="1">Uncharacterized protein</fullName>
    </submittedName>
</protein>
<evidence type="ECO:0000313" key="3">
    <source>
        <dbReference type="Proteomes" id="UP001154282"/>
    </source>
</evidence>
<sequence>MGLVENLLGCAWKLT</sequence>
<dbReference type="Proteomes" id="UP001154282">
    <property type="component" value="Unassembled WGS sequence"/>
</dbReference>
<evidence type="ECO:0000313" key="1">
    <source>
        <dbReference type="EMBL" id="CAI0420207.1"/>
    </source>
</evidence>
<dbReference type="EMBL" id="CAMGYJ010000005">
    <property type="protein sequence ID" value="CAI0420207.1"/>
    <property type="molecule type" value="Genomic_DNA"/>
</dbReference>
<gene>
    <name evidence="1" type="ORF">LITE_LOCUS18307</name>
    <name evidence="2" type="ORF">LITE_LOCUS18309</name>
</gene>
<evidence type="ECO:0000313" key="2">
    <source>
        <dbReference type="EMBL" id="CAI0420209.1"/>
    </source>
</evidence>
<dbReference type="EMBL" id="CAMGYJ010000005">
    <property type="protein sequence ID" value="CAI0420209.1"/>
    <property type="molecule type" value="Genomic_DNA"/>
</dbReference>
<proteinExistence type="predicted"/>
<organism evidence="1 3">
    <name type="scientific">Linum tenue</name>
    <dbReference type="NCBI Taxonomy" id="586396"/>
    <lineage>
        <taxon>Eukaryota</taxon>
        <taxon>Viridiplantae</taxon>
        <taxon>Streptophyta</taxon>
        <taxon>Embryophyta</taxon>
        <taxon>Tracheophyta</taxon>
        <taxon>Spermatophyta</taxon>
        <taxon>Magnoliopsida</taxon>
        <taxon>eudicotyledons</taxon>
        <taxon>Gunneridae</taxon>
        <taxon>Pentapetalae</taxon>
        <taxon>rosids</taxon>
        <taxon>fabids</taxon>
        <taxon>Malpighiales</taxon>
        <taxon>Linaceae</taxon>
        <taxon>Linum</taxon>
    </lineage>
</organism>
<name>A0AAV0KCV5_9ROSI</name>
<reference evidence="1" key="1">
    <citation type="submission" date="2022-08" db="EMBL/GenBank/DDBJ databases">
        <authorList>
            <person name="Gutierrez-Valencia J."/>
        </authorList>
    </citation>
    <scope>NUCLEOTIDE SEQUENCE</scope>
</reference>
<accession>A0AAV0KCV5</accession>
<comment type="caution">
    <text evidence="1">The sequence shown here is derived from an EMBL/GenBank/DDBJ whole genome shotgun (WGS) entry which is preliminary data.</text>
</comment>
<keyword evidence="3" id="KW-1185">Reference proteome</keyword>